<dbReference type="AlphaFoldDB" id="A0NXU0"/>
<dbReference type="EMBL" id="AAUW01000015">
    <property type="protein sequence ID" value="EAV42284.1"/>
    <property type="molecule type" value="Genomic_DNA"/>
</dbReference>
<reference evidence="3 4" key="1">
    <citation type="submission" date="2006-05" db="EMBL/GenBank/DDBJ databases">
        <authorList>
            <person name="King G."/>
            <person name="Ferriera S."/>
            <person name="Johnson J."/>
            <person name="Kravitz S."/>
            <person name="Beeson K."/>
            <person name="Sutton G."/>
            <person name="Rogers Y.-H."/>
            <person name="Friedman R."/>
            <person name="Frazier M."/>
            <person name="Venter J.C."/>
        </authorList>
    </citation>
    <scope>NUCLEOTIDE SEQUENCE [LARGE SCALE GENOMIC DNA]</scope>
    <source>
        <strain evidence="4">ATCC 25650 / DSM 13394 / JCM 20685 / NBRC 16684 / NCIMB 2208 / IAM 12614 / B1</strain>
    </source>
</reference>
<gene>
    <name evidence="3" type="ORF">SIAM614_21922</name>
</gene>
<evidence type="ECO:0000313" key="3">
    <source>
        <dbReference type="EMBL" id="EAV42284.1"/>
    </source>
</evidence>
<evidence type="ECO:0000313" key="4">
    <source>
        <dbReference type="Proteomes" id="UP000004848"/>
    </source>
</evidence>
<evidence type="ECO:0000256" key="1">
    <source>
        <dbReference type="SAM" id="MobiDB-lite"/>
    </source>
</evidence>
<keyword evidence="3" id="KW-0449">Lipoprotein</keyword>
<evidence type="ECO:0000256" key="2">
    <source>
        <dbReference type="SAM" id="SignalP"/>
    </source>
</evidence>
<feature type="chain" id="PRO_5002628265" evidence="2">
    <location>
        <begin position="40"/>
        <end position="502"/>
    </location>
</feature>
<comment type="caution">
    <text evidence="3">The sequence shown here is derived from an EMBL/GenBank/DDBJ whole genome shotgun (WGS) entry which is preliminary data.</text>
</comment>
<dbReference type="Proteomes" id="UP000004848">
    <property type="component" value="Unassembled WGS sequence"/>
</dbReference>
<dbReference type="eggNOG" id="COG3904">
    <property type="taxonomic scope" value="Bacteria"/>
</dbReference>
<feature type="region of interest" description="Disordered" evidence="1">
    <location>
        <begin position="274"/>
        <end position="293"/>
    </location>
</feature>
<keyword evidence="2" id="KW-0732">Signal</keyword>
<protein>
    <submittedName>
        <fullName evidence="3">Lipoprotein, putative</fullName>
    </submittedName>
</protein>
<proteinExistence type="predicted"/>
<feature type="signal peptide" evidence="2">
    <location>
        <begin position="1"/>
        <end position="39"/>
    </location>
</feature>
<organism evidence="3 4">
    <name type="scientific">Roseibium aggregatum (strain ATCC 25650 / DSM 13394 / JCM 20685 / NBRC 16684 / NCIMB 2208 / IAM 12614 / B1)</name>
    <name type="common">Stappia aggregata</name>
    <dbReference type="NCBI Taxonomy" id="384765"/>
    <lineage>
        <taxon>Bacteria</taxon>
        <taxon>Pseudomonadati</taxon>
        <taxon>Pseudomonadota</taxon>
        <taxon>Alphaproteobacteria</taxon>
        <taxon>Hyphomicrobiales</taxon>
        <taxon>Stappiaceae</taxon>
        <taxon>Roseibium</taxon>
    </lineage>
</organism>
<name>A0NXU0_ROSAI</name>
<sequence>MAQRHAFVREKTLGDFMKVFRLLFCWLACFASVTFSANAADFAEGGDAELKCVATISGQIAPGDTEKLKTFLAGLWERRDTPINGVVLGDDTGNRSHGRLCLDSPGGSLSEAIRMADYLLKGYGSSYWVHGLGTAVPAGARCESACAVFFMAGGENTESDIGRIADRVLHVNGKLGFHSISLTLREGTYSRDDVGKAFGLALKSMGAVAARMEALRLRLSLLQTMLATPPDDMYFVEKIGDAAHWNIQVAGLPKIARPTSSNIAEACSKLSRQYTPEDGATPANYSAEQNEDNPDAILPHSRWSTVDVTPDSFQSFKINETDGIIEFVTDGGTELGDIGCSGRFDIGRMEMSAQVEASNGWYVAVPNFFMYPGDMTFSEIMSLAEGAETVSLDQIVAKKLGAPQKGSCLVFKGDTNIDDEPCEMTSLTSLNAGLESYTLESYQWPSGSITVIERQGGKVLVNGALAETLWQKTKPKPVAEDWETSCLKNTSSGNVFCFRKTS</sequence>
<accession>A0NXU0</accession>